<dbReference type="Proteomes" id="UP000479293">
    <property type="component" value="Unassembled WGS sequence"/>
</dbReference>
<dbReference type="Gene3D" id="1.20.1440.60">
    <property type="entry name" value="23S rRNA-intervening sequence"/>
    <property type="match status" value="1"/>
</dbReference>
<dbReference type="NCBIfam" id="TIGR02436">
    <property type="entry name" value="four helix bundle protein"/>
    <property type="match status" value="1"/>
</dbReference>
<dbReference type="EMBL" id="WHLY01000002">
    <property type="protein sequence ID" value="MPR32803.1"/>
    <property type="molecule type" value="Genomic_DNA"/>
</dbReference>
<organism evidence="1 2">
    <name type="scientific">Salmonirosea aquatica</name>
    <dbReference type="NCBI Taxonomy" id="2654236"/>
    <lineage>
        <taxon>Bacteria</taxon>
        <taxon>Pseudomonadati</taxon>
        <taxon>Bacteroidota</taxon>
        <taxon>Cytophagia</taxon>
        <taxon>Cytophagales</taxon>
        <taxon>Spirosomataceae</taxon>
        <taxon>Salmonirosea</taxon>
    </lineage>
</organism>
<keyword evidence="2" id="KW-1185">Reference proteome</keyword>
<evidence type="ECO:0000313" key="2">
    <source>
        <dbReference type="Proteomes" id="UP000479293"/>
    </source>
</evidence>
<dbReference type="InterPro" id="IPR036583">
    <property type="entry name" value="23S_rRNA_IVS_sf"/>
</dbReference>
<dbReference type="SUPFAM" id="SSF158446">
    <property type="entry name" value="IVS-encoded protein-like"/>
    <property type="match status" value="1"/>
</dbReference>
<sequence>MYIHTFEKLEVWQLSRKLAVDIYKLCSGFPKEEMFGLSSQLKRAVISIASNIAEGTSRTSGKDKAHFSTVAFASLMEVLNQLIIANDLGFLDAEKLTELRVSINEISNKLNALRKSQMSS</sequence>
<evidence type="ECO:0000313" key="1">
    <source>
        <dbReference type="EMBL" id="MPR32803.1"/>
    </source>
</evidence>
<dbReference type="AlphaFoldDB" id="A0A7C9BEP5"/>
<comment type="caution">
    <text evidence="1">The sequence shown here is derived from an EMBL/GenBank/DDBJ whole genome shotgun (WGS) entry which is preliminary data.</text>
</comment>
<dbReference type="PANTHER" id="PTHR38471">
    <property type="entry name" value="FOUR HELIX BUNDLE PROTEIN"/>
    <property type="match status" value="1"/>
</dbReference>
<accession>A0A7C9BEP5</accession>
<dbReference type="Pfam" id="PF05635">
    <property type="entry name" value="23S_rRNA_IVP"/>
    <property type="match status" value="1"/>
</dbReference>
<protein>
    <submittedName>
        <fullName evidence="1">Four helix bundle protein</fullName>
    </submittedName>
</protein>
<dbReference type="CDD" id="cd16377">
    <property type="entry name" value="23S_rRNA_IVP_like"/>
    <property type="match status" value="1"/>
</dbReference>
<gene>
    <name evidence="1" type="ORF">GBK04_05390</name>
</gene>
<proteinExistence type="predicted"/>
<dbReference type="InterPro" id="IPR012657">
    <property type="entry name" value="23S_rRNA-intervening_sequence"/>
</dbReference>
<name>A0A7C9BEP5_9BACT</name>
<reference evidence="1 2" key="1">
    <citation type="submission" date="2019-10" db="EMBL/GenBank/DDBJ databases">
        <title>Draft Genome Sequence of Cytophagaceae sp. SJW1-29.</title>
        <authorList>
            <person name="Choi A."/>
        </authorList>
    </citation>
    <scope>NUCLEOTIDE SEQUENCE [LARGE SCALE GENOMIC DNA]</scope>
    <source>
        <strain evidence="1 2">SJW1-29</strain>
    </source>
</reference>
<dbReference type="PANTHER" id="PTHR38471:SF2">
    <property type="entry name" value="FOUR HELIX BUNDLE PROTEIN"/>
    <property type="match status" value="1"/>
</dbReference>
<dbReference type="RefSeq" id="WP_152757559.1">
    <property type="nucleotide sequence ID" value="NZ_WHLY01000002.1"/>
</dbReference>